<gene>
    <name evidence="2" type="ORF">OXD698_LOCUS49793</name>
</gene>
<dbReference type="AlphaFoldDB" id="A0A820M9F1"/>
<reference evidence="2" key="1">
    <citation type="submission" date="2021-02" db="EMBL/GenBank/DDBJ databases">
        <authorList>
            <person name="Nowell W R."/>
        </authorList>
    </citation>
    <scope>NUCLEOTIDE SEQUENCE</scope>
</reference>
<dbReference type="Proteomes" id="UP000663844">
    <property type="component" value="Unassembled WGS sequence"/>
</dbReference>
<organism evidence="2 3">
    <name type="scientific">Adineta steineri</name>
    <dbReference type="NCBI Taxonomy" id="433720"/>
    <lineage>
        <taxon>Eukaryota</taxon>
        <taxon>Metazoa</taxon>
        <taxon>Spiralia</taxon>
        <taxon>Gnathifera</taxon>
        <taxon>Rotifera</taxon>
        <taxon>Eurotatoria</taxon>
        <taxon>Bdelloidea</taxon>
        <taxon>Adinetida</taxon>
        <taxon>Adinetidae</taxon>
        <taxon>Adineta</taxon>
    </lineage>
</organism>
<name>A0A820M9F1_9BILA</name>
<feature type="non-terminal residue" evidence="2">
    <location>
        <position position="89"/>
    </location>
</feature>
<protein>
    <submittedName>
        <fullName evidence="2">Uncharacterized protein</fullName>
    </submittedName>
</protein>
<comment type="caution">
    <text evidence="2">The sequence shown here is derived from an EMBL/GenBank/DDBJ whole genome shotgun (WGS) entry which is preliminary data.</text>
</comment>
<accession>A0A820M9F1</accession>
<evidence type="ECO:0000313" key="2">
    <source>
        <dbReference type="EMBL" id="CAF4370132.1"/>
    </source>
</evidence>
<keyword evidence="1" id="KW-1133">Transmembrane helix</keyword>
<evidence type="ECO:0000256" key="1">
    <source>
        <dbReference type="SAM" id="Phobius"/>
    </source>
</evidence>
<sequence length="89" mass="10185">MIFVGLATFYNTCHTHGKIKPVSMMSTATVSSKTIRLRKKDREFVKMLLIQLISTVILTLPIAIQKLYSTFTQQISKSSDRLLVETFFQ</sequence>
<dbReference type="EMBL" id="CAJOAZ010022898">
    <property type="protein sequence ID" value="CAF4370132.1"/>
    <property type="molecule type" value="Genomic_DNA"/>
</dbReference>
<keyword evidence="1" id="KW-0472">Membrane</keyword>
<feature type="transmembrane region" description="Helical" evidence="1">
    <location>
        <begin position="44"/>
        <end position="64"/>
    </location>
</feature>
<evidence type="ECO:0000313" key="3">
    <source>
        <dbReference type="Proteomes" id="UP000663844"/>
    </source>
</evidence>
<keyword evidence="1" id="KW-0812">Transmembrane</keyword>
<proteinExistence type="predicted"/>